<name>F8JMJ5_STREN</name>
<dbReference type="RefSeq" id="WP_014151068.1">
    <property type="nucleotide sequence ID" value="NC_016113.1"/>
</dbReference>
<proteinExistence type="predicted"/>
<gene>
    <name evidence="1" type="ordered locus">SCATT_p11290</name>
</gene>
<dbReference type="KEGG" id="sct:SCAT_p0613"/>
<dbReference type="Proteomes" id="UP000007842">
    <property type="component" value="Plasmid pSCATT"/>
</dbReference>
<dbReference type="PATRIC" id="fig|1003195.11.peg.592"/>
<dbReference type="HOGENOM" id="CLU_099054_0_0_11"/>
<protein>
    <submittedName>
        <fullName evidence="1">Uncharacterized protein</fullName>
    </submittedName>
</protein>
<geneLocation type="plasmid" evidence="1 2">
    <name>pSCATT</name>
</geneLocation>
<accession>F8JMJ5</accession>
<reference evidence="2" key="1">
    <citation type="submission" date="2011-12" db="EMBL/GenBank/DDBJ databases">
        <title>Complete genome sequence of Streptomyces cattleya strain DSM 46488.</title>
        <authorList>
            <person name="Ou H.-Y."/>
            <person name="Li P."/>
            <person name="Zhao C."/>
            <person name="O'Hagan D."/>
            <person name="Deng Z."/>
        </authorList>
    </citation>
    <scope>NUCLEOTIDE SEQUENCE [LARGE SCALE GENOMIC DNA]</scope>
    <source>
        <strain evidence="2">ATCC 35852 / DSM 46488 / JCM 4925 / NBRC 14057 / NRRL 8057</strain>
        <plasmid evidence="2">Plasmid pSCATT</plasmid>
    </source>
</reference>
<evidence type="ECO:0000313" key="2">
    <source>
        <dbReference type="Proteomes" id="UP000007842"/>
    </source>
</evidence>
<accession>G8XEP9</accession>
<keyword evidence="2" id="KW-1185">Reference proteome</keyword>
<organism evidence="1 2">
    <name type="scientific">Streptantibioticus cattleyicolor (strain ATCC 35852 / DSM 46488 / JCM 4925 / NBRC 14057 / NRRL 8057)</name>
    <name type="common">Streptomyces cattleya</name>
    <dbReference type="NCBI Taxonomy" id="1003195"/>
    <lineage>
        <taxon>Bacteria</taxon>
        <taxon>Bacillati</taxon>
        <taxon>Actinomycetota</taxon>
        <taxon>Actinomycetes</taxon>
        <taxon>Kitasatosporales</taxon>
        <taxon>Streptomycetaceae</taxon>
        <taxon>Streptantibioticus</taxon>
    </lineage>
</organism>
<dbReference type="KEGG" id="scy:SCATT_p11290"/>
<dbReference type="AlphaFoldDB" id="F8JMJ5"/>
<sequence>MARRSGYDADEVAGQLCVPAAAFRWAWHTGVVPAPDASSWQWSPEAVEAMDAEAVKAAMPREAISAEAAADRVAAALDLRDRGGDKGAVTAFVVRRLIERRLLTDLAVASAAELLNPDQVDAVCARPDLARLVAEESPLTPAQASDRIGVRRTDFDHMVRLGWVHPVEWRAVRFGAGRGVADLPLFRTADIDALPATHPEIDWTALRSVERDRRSPLAALAA</sequence>
<keyword evidence="1" id="KW-0614">Plasmid</keyword>
<dbReference type="OrthoDB" id="3467309at2"/>
<evidence type="ECO:0000313" key="1">
    <source>
        <dbReference type="EMBL" id="AEW99322.1"/>
    </source>
</evidence>
<dbReference type="EMBL" id="CP003229">
    <property type="protein sequence ID" value="AEW99322.1"/>
    <property type="molecule type" value="Genomic_DNA"/>
</dbReference>